<protein>
    <submittedName>
        <fullName evidence="1">Uncharacterized protein</fullName>
    </submittedName>
</protein>
<accession>A0ABP3KS63</accession>
<keyword evidence="2" id="KW-1185">Reference proteome</keyword>
<dbReference type="Proteomes" id="UP001499895">
    <property type="component" value="Unassembled WGS sequence"/>
</dbReference>
<dbReference type="EMBL" id="BAAAHB010000090">
    <property type="protein sequence ID" value="GAA0485984.1"/>
    <property type="molecule type" value="Genomic_DNA"/>
</dbReference>
<evidence type="ECO:0000313" key="1">
    <source>
        <dbReference type="EMBL" id="GAA0485984.1"/>
    </source>
</evidence>
<evidence type="ECO:0000313" key="2">
    <source>
        <dbReference type="Proteomes" id="UP001499895"/>
    </source>
</evidence>
<proteinExistence type="predicted"/>
<reference evidence="2" key="1">
    <citation type="journal article" date="2019" name="Int. J. Syst. Evol. Microbiol.">
        <title>The Global Catalogue of Microorganisms (GCM) 10K type strain sequencing project: providing services to taxonomists for standard genome sequencing and annotation.</title>
        <authorList>
            <consortium name="The Broad Institute Genomics Platform"/>
            <consortium name="The Broad Institute Genome Sequencing Center for Infectious Disease"/>
            <person name="Wu L."/>
            <person name="Ma J."/>
        </authorList>
    </citation>
    <scope>NUCLEOTIDE SEQUENCE [LARGE SCALE GENOMIC DNA]</scope>
    <source>
        <strain evidence="2">JCM 10649</strain>
    </source>
</reference>
<dbReference type="RefSeq" id="WP_344095640.1">
    <property type="nucleotide sequence ID" value="NZ_BAAAHB010000090.1"/>
</dbReference>
<name>A0ABP3KS63_9ACTN</name>
<organism evidence="1 2">
    <name type="scientific">Streptomyces stramineus</name>
    <dbReference type="NCBI Taxonomy" id="173861"/>
    <lineage>
        <taxon>Bacteria</taxon>
        <taxon>Bacillati</taxon>
        <taxon>Actinomycetota</taxon>
        <taxon>Actinomycetes</taxon>
        <taxon>Kitasatosporales</taxon>
        <taxon>Streptomycetaceae</taxon>
        <taxon>Streptomyces</taxon>
    </lineage>
</organism>
<gene>
    <name evidence="1" type="ORF">GCM10009544_54340</name>
</gene>
<sequence>MAQRCSYALEGTLRGAMPGGDGGMRDIHLHARIATDPVPDLTARAAP</sequence>
<comment type="caution">
    <text evidence="1">The sequence shown here is derived from an EMBL/GenBank/DDBJ whole genome shotgun (WGS) entry which is preliminary data.</text>
</comment>